<organism evidence="5 6">
    <name type="scientific">Hydrogeniiclostridium mannosilyticum</name>
    <dbReference type="NCBI Taxonomy" id="2764322"/>
    <lineage>
        <taxon>Bacteria</taxon>
        <taxon>Bacillati</taxon>
        <taxon>Bacillota</taxon>
        <taxon>Clostridia</taxon>
        <taxon>Eubacteriales</taxon>
        <taxon>Acutalibacteraceae</taxon>
        <taxon>Hydrogeniiclostridium</taxon>
    </lineage>
</organism>
<accession>A0A328U8V2</accession>
<keyword evidence="3 4" id="KW-0326">Glycosidase</keyword>
<dbReference type="Proteomes" id="UP000249377">
    <property type="component" value="Unassembled WGS sequence"/>
</dbReference>
<evidence type="ECO:0000256" key="1">
    <source>
        <dbReference type="ARBA" id="ARBA00008834"/>
    </source>
</evidence>
<reference evidence="5 6" key="1">
    <citation type="submission" date="2018-06" db="EMBL/GenBank/DDBJ databases">
        <title>Noncontiguous genome sequence of Ruminococcaceae bacterium ASD2818.</title>
        <authorList>
            <person name="Chaplin A.V."/>
            <person name="Sokolova S.R."/>
            <person name="Kochetkova T.O."/>
            <person name="Goltsov A.Y."/>
            <person name="Trofimov D.Y."/>
            <person name="Efimov B.A."/>
        </authorList>
    </citation>
    <scope>NUCLEOTIDE SEQUENCE [LARGE SCALE GENOMIC DNA]</scope>
    <source>
        <strain evidence="5 6">ASD2818</strain>
    </source>
</reference>
<comment type="caution">
    <text evidence="5">The sequence shown here is derived from an EMBL/GenBank/DDBJ whole genome shotgun (WGS) entry which is preliminary data.</text>
</comment>
<evidence type="ECO:0000256" key="4">
    <source>
        <dbReference type="RuleBase" id="RU361169"/>
    </source>
</evidence>
<dbReference type="PANTHER" id="PTHR31339">
    <property type="entry name" value="PECTIN LYASE-RELATED"/>
    <property type="match status" value="1"/>
</dbReference>
<dbReference type="SMART" id="SM00710">
    <property type="entry name" value="PbH1"/>
    <property type="match status" value="4"/>
</dbReference>
<evidence type="ECO:0000256" key="3">
    <source>
        <dbReference type="ARBA" id="ARBA00023295"/>
    </source>
</evidence>
<dbReference type="Pfam" id="PF00295">
    <property type="entry name" value="Glyco_hydro_28"/>
    <property type="match status" value="1"/>
</dbReference>
<dbReference type="EMBL" id="QLYR01000012">
    <property type="protein sequence ID" value="RAQ22497.1"/>
    <property type="molecule type" value="Genomic_DNA"/>
</dbReference>
<evidence type="ECO:0000313" key="6">
    <source>
        <dbReference type="Proteomes" id="UP000249377"/>
    </source>
</evidence>
<dbReference type="RefSeq" id="WP_112333558.1">
    <property type="nucleotide sequence ID" value="NZ_QLYR01000012.1"/>
</dbReference>
<evidence type="ECO:0000256" key="2">
    <source>
        <dbReference type="ARBA" id="ARBA00022801"/>
    </source>
</evidence>
<dbReference type="InterPro" id="IPR006626">
    <property type="entry name" value="PbH1"/>
</dbReference>
<dbReference type="Gene3D" id="2.160.20.10">
    <property type="entry name" value="Single-stranded right-handed beta-helix, Pectin lyase-like"/>
    <property type="match status" value="1"/>
</dbReference>
<sequence length="496" mass="56194">MAVSFVPFPVGEEERKEYMLEVEGVKIPLHEARVSAIPFNRRWPGHQRPIEQSELIAFASFTIDGPVDVTLTGENLLQQAVVRPLSKKVSAKLQGNKVSFHLDGPGFYTVDLGSCRQVVHLFAEEPRDYFVSQAAPDILYFGPGVHRPGLIELKTNQTLYIAEGAVVHSRVYARHADHIRILGRGILDCSENKETILFEVEPANRDYAVDNAVRTHTVQLEYCKDVLIDGITIRDSQVYNIRPVCCEGLRIVDVKIVGNWRYNSDGIDMHNCYDIAIRHCFVRTFDDCICVKGFDYTQDEDALEVLSKRQSRFEQVLVEDCVLWCDWGIALEIGAETRAEEICNVTFQNCDVIHATHKALDIQNVDYADIHDIYYKDIRVECDGDNPTPVLQTAEDQSYQDKPGDGYLPFLMSASVFYHAEYSADAIRRGQNHDIHFQDIQVTASQMPPSLFSGFDEQHKSRNITIEGLFLNGKAIKAWETANIQDGAFTENIQLK</sequence>
<dbReference type="PANTHER" id="PTHR31339:SF9">
    <property type="entry name" value="PLASMIN AND FIBRONECTIN-BINDING PROTEIN A"/>
    <property type="match status" value="1"/>
</dbReference>
<proteinExistence type="inferred from homology"/>
<dbReference type="GO" id="GO:0004650">
    <property type="term" value="F:polygalacturonase activity"/>
    <property type="evidence" value="ECO:0007669"/>
    <property type="project" value="InterPro"/>
</dbReference>
<dbReference type="GO" id="GO:0005975">
    <property type="term" value="P:carbohydrate metabolic process"/>
    <property type="evidence" value="ECO:0007669"/>
    <property type="project" value="InterPro"/>
</dbReference>
<dbReference type="InterPro" id="IPR051801">
    <property type="entry name" value="GH28_Enzymes"/>
</dbReference>
<dbReference type="AlphaFoldDB" id="A0A328U8V2"/>
<keyword evidence="2 4" id="KW-0378">Hydrolase</keyword>
<evidence type="ECO:0000313" key="5">
    <source>
        <dbReference type="EMBL" id="RAQ22497.1"/>
    </source>
</evidence>
<dbReference type="InterPro" id="IPR011050">
    <property type="entry name" value="Pectin_lyase_fold/virulence"/>
</dbReference>
<evidence type="ECO:0008006" key="7">
    <source>
        <dbReference type="Google" id="ProtNLM"/>
    </source>
</evidence>
<gene>
    <name evidence="5" type="ORF">DPQ25_12740</name>
</gene>
<dbReference type="InterPro" id="IPR012334">
    <property type="entry name" value="Pectin_lyas_fold"/>
</dbReference>
<dbReference type="InterPro" id="IPR000743">
    <property type="entry name" value="Glyco_hydro_28"/>
</dbReference>
<protein>
    <recommendedName>
        <fullName evidence="7">Glycoside hydrolase family 28 protein</fullName>
    </recommendedName>
</protein>
<dbReference type="SUPFAM" id="SSF51126">
    <property type="entry name" value="Pectin lyase-like"/>
    <property type="match status" value="1"/>
</dbReference>
<comment type="similarity">
    <text evidence="1 4">Belongs to the glycosyl hydrolase 28 family.</text>
</comment>
<keyword evidence="6" id="KW-1185">Reference proteome</keyword>
<name>A0A328U8V2_9FIRM</name>